<keyword evidence="8" id="KW-1003">Cell membrane</keyword>
<dbReference type="InterPro" id="IPR020546">
    <property type="entry name" value="ATP_synth_F1_dsu/esu_N"/>
</dbReference>
<evidence type="ECO:0000256" key="7">
    <source>
        <dbReference type="ARBA" id="ARBA00023310"/>
    </source>
</evidence>
<reference evidence="11" key="1">
    <citation type="journal article" date="2022" name="Int. J. Syst. Evol. Microbiol.">
        <title>Granulimonas faecalis gen. nov., sp. nov., and Leptogranulimonas caecicola gen. nov., sp. nov., novel lactate-producing Atopobiaceae bacteria isolated from mouse intestines, and an emended description of the family Atopobiaceae.</title>
        <authorList>
            <person name="Morinaga K."/>
            <person name="Kusada H."/>
            <person name="Sakamoto S."/>
            <person name="Murakami T."/>
            <person name="Toyoda A."/>
            <person name="Mori H."/>
            <person name="Meng X.Y."/>
            <person name="Takashino M."/>
            <person name="Murotomi K."/>
            <person name="Tamaki H."/>
        </authorList>
    </citation>
    <scope>NUCLEOTIDE SEQUENCE</scope>
    <source>
        <strain evidence="11">OPF53</strain>
    </source>
</reference>
<dbReference type="Proteomes" id="UP001055025">
    <property type="component" value="Unassembled WGS sequence"/>
</dbReference>
<dbReference type="PANTHER" id="PTHR13822:SF10">
    <property type="entry name" value="ATP SYNTHASE EPSILON CHAIN, CHLOROPLASTIC"/>
    <property type="match status" value="1"/>
</dbReference>
<evidence type="ECO:0000256" key="2">
    <source>
        <dbReference type="ARBA" id="ARBA00005712"/>
    </source>
</evidence>
<keyword evidence="7 8" id="KW-0066">ATP synthesis</keyword>
<feature type="domain" description="ATP synthase F1 complex delta/epsilon subunit N-terminal" evidence="10">
    <location>
        <begin position="6"/>
        <end position="87"/>
    </location>
</feature>
<comment type="similarity">
    <text evidence="2 8 9">Belongs to the ATPase epsilon chain family.</text>
</comment>
<keyword evidence="4 8" id="KW-0406">Ion transport</keyword>
<keyword evidence="12" id="KW-1185">Reference proteome</keyword>
<dbReference type="NCBIfam" id="TIGR01216">
    <property type="entry name" value="ATP_synt_epsi"/>
    <property type="match status" value="1"/>
</dbReference>
<keyword evidence="3 8" id="KW-0813">Transport</keyword>
<organism evidence="11 12">
    <name type="scientific">Granulimonas faecalis</name>
    <dbReference type="NCBI Taxonomy" id="2894155"/>
    <lineage>
        <taxon>Bacteria</taxon>
        <taxon>Bacillati</taxon>
        <taxon>Actinomycetota</taxon>
        <taxon>Coriobacteriia</taxon>
        <taxon>Coriobacteriales</taxon>
        <taxon>Kribbibacteriaceae</taxon>
        <taxon>Granulimonas</taxon>
    </lineage>
</organism>
<dbReference type="PANTHER" id="PTHR13822">
    <property type="entry name" value="ATP SYNTHASE DELTA/EPSILON CHAIN"/>
    <property type="match status" value="1"/>
</dbReference>
<evidence type="ECO:0000259" key="10">
    <source>
        <dbReference type="Pfam" id="PF02823"/>
    </source>
</evidence>
<evidence type="ECO:0000256" key="5">
    <source>
        <dbReference type="ARBA" id="ARBA00023136"/>
    </source>
</evidence>
<comment type="caution">
    <text evidence="11">The sequence shown here is derived from an EMBL/GenBank/DDBJ whole genome shotgun (WGS) entry which is preliminary data.</text>
</comment>
<comment type="subunit">
    <text evidence="8 9">F-type ATPases have 2 components, CF(1) - the catalytic core - and CF(0) - the membrane proton channel. CF(1) has five subunits: alpha(3), beta(3), gamma(1), delta(1), epsilon(1). CF(0) has three main subunits: a, b and c.</text>
</comment>
<comment type="function">
    <text evidence="8">Produces ATP from ADP in the presence of a proton gradient across the membrane.</text>
</comment>
<dbReference type="InterPro" id="IPR036771">
    <property type="entry name" value="ATPsynth_dsu/esu_N"/>
</dbReference>
<comment type="subcellular location">
    <subcellularLocation>
        <location evidence="8">Cell membrane</location>
        <topology evidence="8">Peripheral membrane protein</topology>
    </subcellularLocation>
    <subcellularLocation>
        <location evidence="1">Endomembrane system</location>
        <topology evidence="1">Peripheral membrane protein</topology>
    </subcellularLocation>
</comment>
<accession>A0AAV5AZT9</accession>
<dbReference type="CDD" id="cd12152">
    <property type="entry name" value="F1-ATPase_delta"/>
    <property type="match status" value="1"/>
</dbReference>
<dbReference type="GO" id="GO:0012505">
    <property type="term" value="C:endomembrane system"/>
    <property type="evidence" value="ECO:0007669"/>
    <property type="project" value="UniProtKB-SubCell"/>
</dbReference>
<evidence type="ECO:0000256" key="4">
    <source>
        <dbReference type="ARBA" id="ARBA00023065"/>
    </source>
</evidence>
<proteinExistence type="inferred from homology"/>
<dbReference type="Gene3D" id="2.60.15.10">
    <property type="entry name" value="F0F1 ATP synthase delta/epsilon subunit, N-terminal"/>
    <property type="match status" value="1"/>
</dbReference>
<evidence type="ECO:0000256" key="3">
    <source>
        <dbReference type="ARBA" id="ARBA00022448"/>
    </source>
</evidence>
<gene>
    <name evidence="8 11" type="primary">atpC</name>
    <name evidence="11" type="ORF">ATOP_02030</name>
</gene>
<sequence>MAKIDYQIVRPDKLMHEGEATSVVLITKSGELGVLPGHAREICALGDGIVRIMHEPDDTGATQSRVVVSGGYAEITGDMVIVLANHARDVDDIDSKVVTATRAEAEGELAKLPAGDSRRAYFDSKIVWCDLLLAEEERWGGR</sequence>
<evidence type="ECO:0000256" key="1">
    <source>
        <dbReference type="ARBA" id="ARBA00004184"/>
    </source>
</evidence>
<evidence type="ECO:0000313" key="12">
    <source>
        <dbReference type="Proteomes" id="UP001055025"/>
    </source>
</evidence>
<evidence type="ECO:0000256" key="9">
    <source>
        <dbReference type="RuleBase" id="RU003656"/>
    </source>
</evidence>
<dbReference type="GO" id="GO:0005886">
    <property type="term" value="C:plasma membrane"/>
    <property type="evidence" value="ECO:0007669"/>
    <property type="project" value="UniProtKB-SubCell"/>
</dbReference>
<evidence type="ECO:0000256" key="8">
    <source>
        <dbReference type="HAMAP-Rule" id="MF_00530"/>
    </source>
</evidence>
<dbReference type="EMBL" id="BQKC01000001">
    <property type="protein sequence ID" value="GJM54548.1"/>
    <property type="molecule type" value="Genomic_DNA"/>
</dbReference>
<dbReference type="RefSeq" id="WP_204829447.1">
    <property type="nucleotide sequence ID" value="NZ_BQKC01000001.1"/>
</dbReference>
<dbReference type="GO" id="GO:0046933">
    <property type="term" value="F:proton-transporting ATP synthase activity, rotational mechanism"/>
    <property type="evidence" value="ECO:0007669"/>
    <property type="project" value="UniProtKB-UniRule"/>
</dbReference>
<dbReference type="AlphaFoldDB" id="A0AAV5AZT9"/>
<evidence type="ECO:0000313" key="11">
    <source>
        <dbReference type="EMBL" id="GJM54548.1"/>
    </source>
</evidence>
<dbReference type="GO" id="GO:0005524">
    <property type="term" value="F:ATP binding"/>
    <property type="evidence" value="ECO:0007669"/>
    <property type="project" value="UniProtKB-UniRule"/>
</dbReference>
<name>A0AAV5AZT9_9ACTN</name>
<dbReference type="InterPro" id="IPR001469">
    <property type="entry name" value="ATP_synth_F1_dsu/esu"/>
</dbReference>
<dbReference type="HAMAP" id="MF_00530">
    <property type="entry name" value="ATP_synth_epsil_bac"/>
    <property type="match status" value="1"/>
</dbReference>
<protein>
    <recommendedName>
        <fullName evidence="8">ATP synthase epsilon chain</fullName>
    </recommendedName>
    <alternativeName>
        <fullName evidence="8">ATP synthase F1 sector epsilon subunit</fullName>
    </alternativeName>
    <alternativeName>
        <fullName evidence="8">F-ATPase epsilon subunit</fullName>
    </alternativeName>
</protein>
<evidence type="ECO:0000256" key="6">
    <source>
        <dbReference type="ARBA" id="ARBA00023196"/>
    </source>
</evidence>
<dbReference type="GO" id="GO:0045259">
    <property type="term" value="C:proton-transporting ATP synthase complex"/>
    <property type="evidence" value="ECO:0007669"/>
    <property type="project" value="UniProtKB-KW"/>
</dbReference>
<keyword evidence="8" id="KW-0375">Hydrogen ion transport</keyword>
<dbReference type="Pfam" id="PF02823">
    <property type="entry name" value="ATP-synt_DE_N"/>
    <property type="match status" value="1"/>
</dbReference>
<keyword evidence="5 8" id="KW-0472">Membrane</keyword>
<dbReference type="SUPFAM" id="SSF51344">
    <property type="entry name" value="Epsilon subunit of F1F0-ATP synthase N-terminal domain"/>
    <property type="match status" value="1"/>
</dbReference>
<keyword evidence="6 8" id="KW-0139">CF(1)</keyword>